<dbReference type="PANTHER" id="PTHR36849:SF1">
    <property type="entry name" value="CYTOPLASMIC PROTEIN"/>
    <property type="match status" value="1"/>
</dbReference>
<dbReference type="InterPro" id="IPR052552">
    <property type="entry name" value="YeaO-like"/>
</dbReference>
<protein>
    <submittedName>
        <fullName evidence="1">DUF488 family protein</fullName>
    </submittedName>
</protein>
<dbReference type="PANTHER" id="PTHR36849">
    <property type="entry name" value="CYTOPLASMIC PROTEIN-RELATED"/>
    <property type="match status" value="1"/>
</dbReference>
<evidence type="ECO:0000313" key="1">
    <source>
        <dbReference type="EMBL" id="MDS1270981.1"/>
    </source>
</evidence>
<name>A0ABU2H6R6_9ACTN</name>
<organism evidence="1 2">
    <name type="scientific">Lipingzhangella rawalii</name>
    <dbReference type="NCBI Taxonomy" id="2055835"/>
    <lineage>
        <taxon>Bacteria</taxon>
        <taxon>Bacillati</taxon>
        <taxon>Actinomycetota</taxon>
        <taxon>Actinomycetes</taxon>
        <taxon>Streptosporangiales</taxon>
        <taxon>Nocardiopsidaceae</taxon>
        <taxon>Lipingzhangella</taxon>
    </lineage>
</organism>
<dbReference type="Pfam" id="PF22752">
    <property type="entry name" value="DUF488-N3i"/>
    <property type="match status" value="1"/>
</dbReference>
<reference evidence="2" key="1">
    <citation type="submission" date="2023-07" db="EMBL/GenBank/DDBJ databases">
        <title>Novel species in the genus Lipingzhangella isolated from Sambhar Salt Lake.</title>
        <authorList>
            <person name="Jiya N."/>
            <person name="Kajale S."/>
            <person name="Sharma A."/>
        </authorList>
    </citation>
    <scope>NUCLEOTIDE SEQUENCE [LARGE SCALE GENOMIC DNA]</scope>
    <source>
        <strain evidence="2">LS1_29</strain>
    </source>
</reference>
<gene>
    <name evidence="1" type="ORF">RIF23_11795</name>
</gene>
<dbReference type="Proteomes" id="UP001250214">
    <property type="component" value="Unassembled WGS sequence"/>
</dbReference>
<comment type="caution">
    <text evidence="1">The sequence shown here is derived from an EMBL/GenBank/DDBJ whole genome shotgun (WGS) entry which is preliminary data.</text>
</comment>
<proteinExistence type="predicted"/>
<evidence type="ECO:0000313" key="2">
    <source>
        <dbReference type="Proteomes" id="UP001250214"/>
    </source>
</evidence>
<dbReference type="EMBL" id="JAVLVT010000005">
    <property type="protein sequence ID" value="MDS1270981.1"/>
    <property type="molecule type" value="Genomic_DNA"/>
</dbReference>
<keyword evidence="2" id="KW-1185">Reference proteome</keyword>
<dbReference type="RefSeq" id="WP_310912534.1">
    <property type="nucleotide sequence ID" value="NZ_JAVLVT010000005.1"/>
</dbReference>
<accession>A0ABU2H6R6</accession>
<sequence>MKPTCCTPQICRVYTALRGEVPPGARFLVDRLWPRGVAASRLLLEGWLREVAPSSALRNWFGHDPGRWEQFRTAYLDELAERPEAVEPILSALGNGPVVLLYAARDTEHNHALVLRDHVAALCAQRATQGGPERS</sequence>